<dbReference type="Pfam" id="PF00501">
    <property type="entry name" value="AMP-binding"/>
    <property type="match status" value="1"/>
</dbReference>
<feature type="compositionally biased region" description="Gly residues" evidence="3">
    <location>
        <begin position="121"/>
        <end position="130"/>
    </location>
</feature>
<accession>A0A2R5G5Q7</accession>
<proteinExistence type="predicted"/>
<sequence>MHCHCCACYCYSLLRLHEAGTARSSQLFSSSDFLFFCLAQQLQGAAAAKHDAVLYRTGTLGADLDAESFKFDRRTLTAEADEGEAESLTESRMEREAEKTAAEGKDRGIVGDRDDRERAMGSGGKDGAGSGAKAAAAAKKDKPLATVEVLDSGRPDLGLGPIRRCAMPFGPELSVEGMRTLFEVFRRSVDKRGDRPCLGSRPVGEDGEPGPFSFMTYNEVHKHAMAFSHGLVHLDVVHANDEGHKLLGFFAVNRPGVVMCEIGAMAQRIVPVPLYATLGTEAVEHIIDQTQMEVIVCTSSELEDTLSKSEEVMKQLSTIILLDEDLGDARLDELRKIGADAEVKVYTVADVEELGEAHEGPLDLPSGDDLAVLCYTSGSTGTPKGVLITHSSIISAVASLRRFGIDVHEDDVHLSYLPLAHIFERALMYAMLYGGASVGFFRGSSKAILADLKALRPTIFPTVPRLLNKMHDSIWSKVRETGGAKQVIFENALQAKLENLHGVTTRDKLNALLEDSTVTSWLFQRTVKDKVEDLRTGRIIRQIAGGSDEDVERAGGLQQWLFEKALRAKSHQEPSVDFSSSEGEVTARSKKPLSDQVFDRVVFDALKKKIGLDRTRIIAVGSAPITGEVLDFFRCMLGIPVLNAFGSTESSCVISLTHPEDLSSGHVGIPAPCNEVRLTNVDDMGYKATDTEHNGVPCLGRGEICFRGPNVFKGYYKMKEKTEETLTKDGWCLTGDIGMWTEDGMLKIIDRKKNLFKLAQGEYVAPEKVENAYCRADLLESMFVYGDSEKSNLVAIIHPDADVVSEVGLQMEDSKELHDRIQDELDKQADAAGLKGFERVRAFHIETTPFTEVEGITTATQKIKRAAAKEHYEDIIEKLYKEIDE</sequence>
<evidence type="ECO:0000256" key="2">
    <source>
        <dbReference type="ARBA" id="ARBA00022840"/>
    </source>
</evidence>
<gene>
    <name evidence="5" type="ORF">FCC1311_006771</name>
</gene>
<dbReference type="InterPro" id="IPR020845">
    <property type="entry name" value="AMP-binding_CS"/>
</dbReference>
<dbReference type="PROSITE" id="PS00455">
    <property type="entry name" value="AMP_BINDING"/>
    <property type="match status" value="1"/>
</dbReference>
<evidence type="ECO:0000256" key="3">
    <source>
        <dbReference type="SAM" id="MobiDB-lite"/>
    </source>
</evidence>
<dbReference type="Proteomes" id="UP000241890">
    <property type="component" value="Unassembled WGS sequence"/>
</dbReference>
<dbReference type="Gene3D" id="3.40.50.12780">
    <property type="entry name" value="N-terminal domain of ligase-like"/>
    <property type="match status" value="2"/>
</dbReference>
<protein>
    <submittedName>
        <fullName evidence="5">Long-chain-fatty-acid--CoA ligase 6</fullName>
    </submittedName>
</protein>
<name>A0A2R5G5Q7_9STRA</name>
<dbReference type="PANTHER" id="PTHR43272">
    <property type="entry name" value="LONG-CHAIN-FATTY-ACID--COA LIGASE"/>
    <property type="match status" value="1"/>
</dbReference>
<reference evidence="5 6" key="1">
    <citation type="submission" date="2017-12" db="EMBL/GenBank/DDBJ databases">
        <title>Sequencing, de novo assembly and annotation of complete genome of a new Thraustochytrid species, strain FCC1311.</title>
        <authorList>
            <person name="Sedici K."/>
            <person name="Godart F."/>
            <person name="Aiese Cigliano R."/>
            <person name="Sanseverino W."/>
            <person name="Barakat M."/>
            <person name="Ortet P."/>
            <person name="Marechal E."/>
            <person name="Cagnac O."/>
            <person name="Amato A."/>
        </authorList>
    </citation>
    <scope>NUCLEOTIDE SEQUENCE [LARGE SCALE GENOMIC DNA]</scope>
</reference>
<keyword evidence="6" id="KW-1185">Reference proteome</keyword>
<comment type="caution">
    <text evidence="5">The sequence shown here is derived from an EMBL/GenBank/DDBJ whole genome shotgun (WGS) entry which is preliminary data.</text>
</comment>
<dbReference type="OrthoDB" id="189102at2759"/>
<feature type="region of interest" description="Disordered" evidence="3">
    <location>
        <begin position="80"/>
        <end position="138"/>
    </location>
</feature>
<organism evidence="5 6">
    <name type="scientific">Hondaea fermentalgiana</name>
    <dbReference type="NCBI Taxonomy" id="2315210"/>
    <lineage>
        <taxon>Eukaryota</taxon>
        <taxon>Sar</taxon>
        <taxon>Stramenopiles</taxon>
        <taxon>Bigyra</taxon>
        <taxon>Labyrinthulomycetes</taxon>
        <taxon>Thraustochytrida</taxon>
        <taxon>Thraustochytriidae</taxon>
        <taxon>Hondaea</taxon>
    </lineage>
</organism>
<keyword evidence="2" id="KW-0067">ATP-binding</keyword>
<dbReference type="AlphaFoldDB" id="A0A2R5G5Q7"/>
<keyword evidence="5" id="KW-0436">Ligase</keyword>
<dbReference type="Pfam" id="PF23562">
    <property type="entry name" value="AMP-binding_C_3"/>
    <property type="match status" value="1"/>
</dbReference>
<feature type="compositionally biased region" description="Basic and acidic residues" evidence="3">
    <location>
        <begin position="89"/>
        <end position="119"/>
    </location>
</feature>
<evidence type="ECO:0000259" key="4">
    <source>
        <dbReference type="Pfam" id="PF00501"/>
    </source>
</evidence>
<dbReference type="InterPro" id="IPR042099">
    <property type="entry name" value="ANL_N_sf"/>
</dbReference>
<keyword evidence="1" id="KW-0547">Nucleotide-binding</keyword>
<dbReference type="FunCoup" id="A0A2R5G5Q7">
    <property type="interactions" value="14"/>
</dbReference>
<dbReference type="GO" id="GO:0005783">
    <property type="term" value="C:endoplasmic reticulum"/>
    <property type="evidence" value="ECO:0007669"/>
    <property type="project" value="TreeGrafter"/>
</dbReference>
<dbReference type="GO" id="GO:0016020">
    <property type="term" value="C:membrane"/>
    <property type="evidence" value="ECO:0007669"/>
    <property type="project" value="TreeGrafter"/>
</dbReference>
<evidence type="ECO:0000256" key="1">
    <source>
        <dbReference type="ARBA" id="ARBA00022741"/>
    </source>
</evidence>
<dbReference type="EMBL" id="BEYU01000011">
    <property type="protein sequence ID" value="GBG25108.1"/>
    <property type="molecule type" value="Genomic_DNA"/>
</dbReference>
<dbReference type="InterPro" id="IPR000873">
    <property type="entry name" value="AMP-dep_synth/lig_dom"/>
</dbReference>
<dbReference type="GO" id="GO:0005524">
    <property type="term" value="F:ATP binding"/>
    <property type="evidence" value="ECO:0007669"/>
    <property type="project" value="UniProtKB-KW"/>
</dbReference>
<evidence type="ECO:0000313" key="6">
    <source>
        <dbReference type="Proteomes" id="UP000241890"/>
    </source>
</evidence>
<evidence type="ECO:0000313" key="5">
    <source>
        <dbReference type="EMBL" id="GBG25108.1"/>
    </source>
</evidence>
<dbReference type="SUPFAM" id="SSF56801">
    <property type="entry name" value="Acetyl-CoA synthetase-like"/>
    <property type="match status" value="1"/>
</dbReference>
<dbReference type="PANTHER" id="PTHR43272:SF33">
    <property type="entry name" value="AMP-BINDING DOMAIN-CONTAINING PROTEIN-RELATED"/>
    <property type="match status" value="1"/>
</dbReference>
<feature type="domain" description="AMP-dependent synthetase/ligase" evidence="4">
    <location>
        <begin position="185"/>
        <end position="716"/>
    </location>
</feature>
<dbReference type="GO" id="GO:0004467">
    <property type="term" value="F:long-chain fatty acid-CoA ligase activity"/>
    <property type="evidence" value="ECO:0007669"/>
    <property type="project" value="TreeGrafter"/>
</dbReference>
<dbReference type="InParanoid" id="A0A2R5G5Q7"/>